<keyword evidence="3" id="KW-1185">Reference proteome</keyword>
<name>E4NTJ6_HALBP</name>
<dbReference type="Proteomes" id="UP000006663">
    <property type="component" value="Chromosome"/>
</dbReference>
<evidence type="ECO:0000313" key="1">
    <source>
        <dbReference type="EMBL" id="ADQ67048.1"/>
    </source>
</evidence>
<dbReference type="HOGENOM" id="CLU_3282732_0_0_2"/>
<evidence type="ECO:0000313" key="2">
    <source>
        <dbReference type="EMBL" id="ELY29595.1"/>
    </source>
</evidence>
<dbReference type="EMBL" id="AOHT01000014">
    <property type="protein sequence ID" value="ELY29595.1"/>
    <property type="molecule type" value="Genomic_DNA"/>
</dbReference>
<reference evidence="1 3" key="1">
    <citation type="journal article" date="2009" name="Stand. Genomic Sci.">
        <title>Complete genome sequence of Halogeometricum borinquense type strain (PR3).</title>
        <authorList>
            <person name="Malfatti S."/>
            <person name="Tindall B.J."/>
            <person name="Schneider S."/>
            <person name="Fahnrich R."/>
            <person name="Lapidus A."/>
            <person name="Labuttii K."/>
            <person name="Copeland A."/>
            <person name="Glavina Del Rio T."/>
            <person name="Nolan M."/>
            <person name="Chen F."/>
            <person name="Lucas S."/>
            <person name="Tice H."/>
            <person name="Cheng J.F."/>
            <person name="Bruce D."/>
            <person name="Goodwin L."/>
            <person name="Pitluck S."/>
            <person name="Anderson I."/>
            <person name="Pati A."/>
            <person name="Ivanova N."/>
            <person name="Mavromatis K."/>
            <person name="Chen A."/>
            <person name="Palaniappan K."/>
            <person name="D'haeseleer P."/>
            <person name="Goker M."/>
            <person name="Bristow J."/>
            <person name="Eisen J.A."/>
            <person name="Markowitz V."/>
            <person name="Hugenholtz P."/>
            <person name="Kyrpides N.C."/>
            <person name="Klenk H.P."/>
            <person name="Chain P."/>
        </authorList>
    </citation>
    <scope>NUCLEOTIDE SEQUENCE [LARGE SCALE GENOMIC DNA]</scope>
    <source>
        <strain evidence="3">ATCC 700274 / DSM 11551 / JCM 10706 / KCTC 4070 / PR3</strain>
        <strain evidence="1">PR 3</strain>
    </source>
</reference>
<dbReference type="EMBL" id="CP001690">
    <property type="protein sequence ID" value="ADQ67048.1"/>
    <property type="molecule type" value="Genomic_DNA"/>
</dbReference>
<sequence>MPLSIDRASSGPDGGVRLDYDIELASTADITPRTLPPLAR</sequence>
<reference evidence="2 4" key="2">
    <citation type="journal article" date="2014" name="PLoS Genet.">
        <title>Phylogenetically driven sequencing of extremely halophilic archaea reveals strategies for static and dynamic osmo-response.</title>
        <authorList>
            <person name="Becker E.A."/>
            <person name="Seitzer P.M."/>
            <person name="Tritt A."/>
            <person name="Larsen D."/>
            <person name="Krusor M."/>
            <person name="Yao A.I."/>
            <person name="Wu D."/>
            <person name="Madern D."/>
            <person name="Eisen J.A."/>
            <person name="Darling A.E."/>
            <person name="Facciotti M.T."/>
        </authorList>
    </citation>
    <scope>NUCLEOTIDE SEQUENCE [LARGE SCALE GENOMIC DNA]</scope>
    <source>
        <strain evidence="2 4">DSM 11551</strain>
    </source>
</reference>
<accession>E4NTJ6</accession>
<evidence type="ECO:0000313" key="3">
    <source>
        <dbReference type="Proteomes" id="UP000006663"/>
    </source>
</evidence>
<dbReference type="GeneID" id="79382649"/>
<dbReference type="RefSeq" id="WP_006054278.1">
    <property type="nucleotide sequence ID" value="NC_014729.1"/>
</dbReference>
<evidence type="ECO:0000313" key="4">
    <source>
        <dbReference type="Proteomes" id="UP000011585"/>
    </source>
</evidence>
<dbReference type="STRING" id="469382.Hbor_14730"/>
<proteinExistence type="predicted"/>
<dbReference type="KEGG" id="hbo:Hbor_14730"/>
<dbReference type="AlphaFoldDB" id="E4NTJ6"/>
<gene>
    <name evidence="1" type="ordered locus">Hbor_14730</name>
    <name evidence="2" type="ORF">C499_04793</name>
</gene>
<dbReference type="Proteomes" id="UP000011585">
    <property type="component" value="Unassembled WGS sequence"/>
</dbReference>
<organism evidence="1 3">
    <name type="scientific">Halogeometricum borinquense (strain ATCC 700274 / DSM 11551 / JCM 10706 / KCTC 4070 / PR3)</name>
    <dbReference type="NCBI Taxonomy" id="469382"/>
    <lineage>
        <taxon>Archaea</taxon>
        <taxon>Methanobacteriati</taxon>
        <taxon>Methanobacteriota</taxon>
        <taxon>Stenosarchaea group</taxon>
        <taxon>Halobacteria</taxon>
        <taxon>Halobacteriales</taxon>
        <taxon>Haloferacaceae</taxon>
        <taxon>Halogeometricum</taxon>
    </lineage>
</organism>
<protein>
    <submittedName>
        <fullName evidence="1">Uncharacterized protein</fullName>
    </submittedName>
</protein>